<proteinExistence type="predicted"/>
<reference evidence="1" key="1">
    <citation type="journal article" date="2022" name="bioRxiv">
        <title>Genomics of Preaxostyla Flagellates Illuminates Evolutionary Transitions and the Path Towards Mitochondrial Loss.</title>
        <authorList>
            <person name="Novak L.V.F."/>
            <person name="Treitli S.C."/>
            <person name="Pyrih J."/>
            <person name="Halakuc P."/>
            <person name="Pipaliya S.V."/>
            <person name="Vacek V."/>
            <person name="Brzon O."/>
            <person name="Soukal P."/>
            <person name="Eme L."/>
            <person name="Dacks J.B."/>
            <person name="Karnkowska A."/>
            <person name="Elias M."/>
            <person name="Hampl V."/>
        </authorList>
    </citation>
    <scope>NUCLEOTIDE SEQUENCE</scope>
    <source>
        <strain evidence="1">RCP-MX</strain>
    </source>
</reference>
<accession>A0ABQ8UML1</accession>
<evidence type="ECO:0000313" key="2">
    <source>
        <dbReference type="Proteomes" id="UP001141327"/>
    </source>
</evidence>
<protein>
    <submittedName>
        <fullName evidence="1">Uncharacterized protein</fullName>
    </submittedName>
</protein>
<dbReference type="Proteomes" id="UP001141327">
    <property type="component" value="Unassembled WGS sequence"/>
</dbReference>
<sequence length="115" mass="11947">MTPVLLMGWGVGVKRRSWLGWLAVQPGGMGAQAGGWCGARVSKTFWGWTLEGILNQPKAGATLRIASGADLGGGGSMGRMDMGVWSASTWVDIVFACGRKVAGAHGGAVFRKLTP</sequence>
<evidence type="ECO:0000313" key="1">
    <source>
        <dbReference type="EMBL" id="KAJ4458942.1"/>
    </source>
</evidence>
<keyword evidence="2" id="KW-1185">Reference proteome</keyword>
<name>A0ABQ8UML1_9EUKA</name>
<dbReference type="EMBL" id="JAPMOS010000024">
    <property type="protein sequence ID" value="KAJ4458942.1"/>
    <property type="molecule type" value="Genomic_DNA"/>
</dbReference>
<organism evidence="1 2">
    <name type="scientific">Paratrimastix pyriformis</name>
    <dbReference type="NCBI Taxonomy" id="342808"/>
    <lineage>
        <taxon>Eukaryota</taxon>
        <taxon>Metamonada</taxon>
        <taxon>Preaxostyla</taxon>
        <taxon>Paratrimastigidae</taxon>
        <taxon>Paratrimastix</taxon>
    </lineage>
</organism>
<gene>
    <name evidence="1" type="ORF">PAPYR_5225</name>
</gene>
<comment type="caution">
    <text evidence="1">The sequence shown here is derived from an EMBL/GenBank/DDBJ whole genome shotgun (WGS) entry which is preliminary data.</text>
</comment>